<dbReference type="Proteomes" id="UP001520878">
    <property type="component" value="Unassembled WGS sequence"/>
</dbReference>
<dbReference type="SMART" id="SM00062">
    <property type="entry name" value="PBPb"/>
    <property type="match status" value="1"/>
</dbReference>
<accession>A0ABS8GBP2</accession>
<dbReference type="PANTHER" id="PTHR35936">
    <property type="entry name" value="MEMBRANE-BOUND LYTIC MUREIN TRANSGLYCOSYLASE F"/>
    <property type="match status" value="1"/>
</dbReference>
<dbReference type="Pfam" id="PF00497">
    <property type="entry name" value="SBP_bac_3"/>
    <property type="match status" value="1"/>
</dbReference>
<evidence type="ECO:0000313" key="4">
    <source>
        <dbReference type="EMBL" id="MCC2617823.1"/>
    </source>
</evidence>
<evidence type="ECO:0000313" key="5">
    <source>
        <dbReference type="Proteomes" id="UP001520878"/>
    </source>
</evidence>
<organism evidence="4 5">
    <name type="scientific">Fluctibacter halophilus</name>
    <dbReference type="NCBI Taxonomy" id="226011"/>
    <lineage>
        <taxon>Bacteria</taxon>
        <taxon>Pseudomonadati</taxon>
        <taxon>Pseudomonadota</taxon>
        <taxon>Gammaproteobacteria</taxon>
        <taxon>Alteromonadales</taxon>
        <taxon>Alteromonadaceae</taxon>
        <taxon>Fluctibacter</taxon>
    </lineage>
</organism>
<dbReference type="PANTHER" id="PTHR35936:SF6">
    <property type="entry name" value="AMINO ACID ABC TRANSPORTER SUBSTRATE-BINDING PAAT FAMILY PROTEIN"/>
    <property type="match status" value="1"/>
</dbReference>
<reference evidence="4 5" key="1">
    <citation type="submission" date="2021-10" db="EMBL/GenBank/DDBJ databases">
        <title>Draft genome of Aestuariibacter halophilus JC2043.</title>
        <authorList>
            <person name="Emsley S.A."/>
            <person name="Pfannmuller K.M."/>
            <person name="Ushijima B."/>
            <person name="Saw J.H."/>
            <person name="Videau P."/>
        </authorList>
    </citation>
    <scope>NUCLEOTIDE SEQUENCE [LARGE SCALE GENOMIC DNA]</scope>
    <source>
        <strain evidence="4 5">JC2043</strain>
    </source>
</reference>
<comment type="similarity">
    <text evidence="1">Belongs to the bacterial solute-binding protein 3 family.</text>
</comment>
<sequence length="280" mass="31014">MKLSSPQQHRICKRWLTLFAPVLALFSVLLTSPCSVAQEQGCQLRFAVSERFAPYHIALSEGRWDGLSVRLFTRMAEHIGCQVVVVNAPWSRALHLLANGEVDALSNVSQHPQRAAFARFIGPMAMEGVVMLGNKAFASRVTNQTELLLAPMIVGITQGTFYDRQVTLLAEALQKADKLVSIVSNHKLLEMLKAGRIDAFFEESSVAQRHFVTGRLSPLDAQVLFAFPRHPVFFAISQTSTDRTLQQALAKAWQAMLEAGEVTSIYRQFGLTVPVQVVGH</sequence>
<keyword evidence="5" id="KW-1185">Reference proteome</keyword>
<dbReference type="Gene3D" id="3.40.190.10">
    <property type="entry name" value="Periplasmic binding protein-like II"/>
    <property type="match status" value="2"/>
</dbReference>
<proteinExistence type="inferred from homology"/>
<protein>
    <submittedName>
        <fullName evidence="4">Transporter substrate-binding domain-containing protein</fullName>
    </submittedName>
</protein>
<dbReference type="InterPro" id="IPR001638">
    <property type="entry name" value="Solute-binding_3/MltF_N"/>
</dbReference>
<dbReference type="EMBL" id="JAJEWP010000006">
    <property type="protein sequence ID" value="MCC2617823.1"/>
    <property type="molecule type" value="Genomic_DNA"/>
</dbReference>
<feature type="domain" description="Solute-binding protein family 3/N-terminal" evidence="3">
    <location>
        <begin position="43"/>
        <end position="273"/>
    </location>
</feature>
<evidence type="ECO:0000256" key="1">
    <source>
        <dbReference type="ARBA" id="ARBA00010333"/>
    </source>
</evidence>
<name>A0ABS8GBP2_9ALTE</name>
<dbReference type="SUPFAM" id="SSF53850">
    <property type="entry name" value="Periplasmic binding protein-like II"/>
    <property type="match status" value="1"/>
</dbReference>
<dbReference type="RefSeq" id="WP_229162216.1">
    <property type="nucleotide sequence ID" value="NZ_JAJEWP010000006.1"/>
</dbReference>
<evidence type="ECO:0000256" key="2">
    <source>
        <dbReference type="ARBA" id="ARBA00022729"/>
    </source>
</evidence>
<gene>
    <name evidence="4" type="ORF">LJ739_16345</name>
</gene>
<evidence type="ECO:0000259" key="3">
    <source>
        <dbReference type="SMART" id="SM00062"/>
    </source>
</evidence>
<comment type="caution">
    <text evidence="4">The sequence shown here is derived from an EMBL/GenBank/DDBJ whole genome shotgun (WGS) entry which is preliminary data.</text>
</comment>
<keyword evidence="2" id="KW-0732">Signal</keyword>